<feature type="region of interest" description="Disordered" evidence="16">
    <location>
        <begin position="535"/>
        <end position="561"/>
    </location>
</feature>
<evidence type="ECO:0000256" key="11">
    <source>
        <dbReference type="ARBA" id="ARBA00023242"/>
    </source>
</evidence>
<evidence type="ECO:0000256" key="13">
    <source>
        <dbReference type="PROSITE-ProRule" id="PRU00191"/>
    </source>
</evidence>
<evidence type="ECO:0000259" key="17">
    <source>
        <dbReference type="PROSITE" id="PS50001"/>
    </source>
</evidence>
<dbReference type="GO" id="GO:0005737">
    <property type="term" value="C:cytoplasm"/>
    <property type="evidence" value="ECO:0007669"/>
    <property type="project" value="UniProtKB-SubCell"/>
</dbReference>
<dbReference type="EMBL" id="CAJPEV010005763">
    <property type="protein sequence ID" value="CAG0903488.1"/>
    <property type="molecule type" value="Genomic_DNA"/>
</dbReference>
<dbReference type="FunFam" id="2.60.40.630:FF:000003">
    <property type="entry name" value="Signal transducer and transcription activator 6"/>
    <property type="match status" value="1"/>
</dbReference>
<accession>A0A7R9AG54</accession>
<evidence type="ECO:0000256" key="6">
    <source>
        <dbReference type="ARBA" id="ARBA00022999"/>
    </source>
</evidence>
<evidence type="ECO:0000313" key="18">
    <source>
        <dbReference type="EMBL" id="CAD7253388.1"/>
    </source>
</evidence>
<dbReference type="PANTHER" id="PTHR11801">
    <property type="entry name" value="SIGNAL TRANSDUCER AND ACTIVATOR OF TRANSCRIPTION"/>
    <property type="match status" value="1"/>
</dbReference>
<dbReference type="InterPro" id="IPR008967">
    <property type="entry name" value="p53-like_TF_DNA-bd_sf"/>
</dbReference>
<organism evidence="18">
    <name type="scientific">Darwinula stevensoni</name>
    <dbReference type="NCBI Taxonomy" id="69355"/>
    <lineage>
        <taxon>Eukaryota</taxon>
        <taxon>Metazoa</taxon>
        <taxon>Ecdysozoa</taxon>
        <taxon>Arthropoda</taxon>
        <taxon>Crustacea</taxon>
        <taxon>Oligostraca</taxon>
        <taxon>Ostracoda</taxon>
        <taxon>Podocopa</taxon>
        <taxon>Podocopida</taxon>
        <taxon>Darwinulocopina</taxon>
        <taxon>Darwinuloidea</taxon>
        <taxon>Darwinulidae</taxon>
        <taxon>Darwinula</taxon>
    </lineage>
</organism>
<dbReference type="Proteomes" id="UP000677054">
    <property type="component" value="Unassembled WGS sequence"/>
</dbReference>
<proteinExistence type="inferred from homology"/>
<dbReference type="InterPro" id="IPR048988">
    <property type="entry name" value="STAT_linker"/>
</dbReference>
<keyword evidence="4 14" id="KW-0963">Cytoplasm</keyword>
<dbReference type="Gene3D" id="3.30.505.10">
    <property type="entry name" value="SH2 domain"/>
    <property type="match status" value="1"/>
</dbReference>
<dbReference type="InterPro" id="IPR036860">
    <property type="entry name" value="SH2_dom_sf"/>
</dbReference>
<dbReference type="Gene3D" id="1.20.1050.20">
    <property type="entry name" value="STAT transcription factor, all-alpha domain"/>
    <property type="match status" value="2"/>
</dbReference>
<comment type="similarity">
    <text evidence="3 14">Belongs to the transcription factor STAT family.</text>
</comment>
<dbReference type="Pfam" id="PF00017">
    <property type="entry name" value="SH2"/>
    <property type="match status" value="1"/>
</dbReference>
<evidence type="ECO:0000256" key="14">
    <source>
        <dbReference type="RuleBase" id="RU046415"/>
    </source>
</evidence>
<dbReference type="EMBL" id="LR905280">
    <property type="protein sequence ID" value="CAD7253388.1"/>
    <property type="molecule type" value="Genomic_DNA"/>
</dbReference>
<keyword evidence="19" id="KW-1185">Reference proteome</keyword>
<evidence type="ECO:0000256" key="2">
    <source>
        <dbReference type="ARBA" id="ARBA00004496"/>
    </source>
</evidence>
<comment type="subunit">
    <text evidence="12">Forms a homodimer or a heterodimer with a related family member.</text>
</comment>
<evidence type="ECO:0000256" key="7">
    <source>
        <dbReference type="ARBA" id="ARBA00023015"/>
    </source>
</evidence>
<keyword evidence="7 14" id="KW-0805">Transcription regulation</keyword>
<dbReference type="InterPro" id="IPR001217">
    <property type="entry name" value="STAT"/>
</dbReference>
<dbReference type="InterPro" id="IPR015988">
    <property type="entry name" value="STAT_TF_CC"/>
</dbReference>
<evidence type="ECO:0000256" key="5">
    <source>
        <dbReference type="ARBA" id="ARBA00022553"/>
    </source>
</evidence>
<keyword evidence="8 14" id="KW-0238">DNA-binding</keyword>
<sequence length="606" mass="68782">MTEILGMMSSLRQLRRETHIDLRHLEQEQENFHIQYNQYEEINRALNSLQGREGQQGAEAKVLLLQNQNAEMQQNLKMKVAAIEEARRAYWQKQLTNFQRLQALLEVVESELAMYKREQQLAGNGTPITRSLDQFQTCKLKVAFQRQRNYASGANIVPHFIWFEGLAESTWEMRQQITAFQRLSESSRFRFNDQVIQVDSLAAEVTKFLSTLITKAFVIENQPPQVVKTGTKFTASVRLLVGGKLNIHMISPQVTASIVSEAQARQLYQRDNSQTSRIDTCGEILNNKGTMEYHPSGRQLTASFRCMQLRKIKRTEKKGNECVVMDKKFALLFQTSFKIAGDVPVEVWALSLPVVVIVHGIQEPNAWATVSWDNAFAEAGRAPFDVPDHAPWPRVAEMLNAKFMSACGRSLTEDNLWFLAAKAFRSHAPQDYNGLSLTWSQFCKEPLKDRGFTFWEWFYQILKLTQGDLCFLWNTGLILGFIGREQTREVLRRCRPGTFLLRFSDSELGGISISTITSSPGTSKEKGYRFLEDAVTPTPCSRGSRGPLASASGSGRTTPRRYDDALYPVDYMEILRDLTGDMEESQDLDVNANNLPNGINITGARG</sequence>
<dbReference type="FunFam" id="1.10.238.10:FF:000029">
    <property type="entry name" value="Signal transducer and transcription activator 6"/>
    <property type="match status" value="1"/>
</dbReference>
<evidence type="ECO:0000256" key="8">
    <source>
        <dbReference type="ARBA" id="ARBA00023125"/>
    </source>
</evidence>
<keyword evidence="5 14" id="KW-0597">Phosphoprotein</keyword>
<dbReference type="InterPro" id="IPR012345">
    <property type="entry name" value="STAT_TF_DNA-bd_N"/>
</dbReference>
<feature type="coiled-coil region" evidence="15">
    <location>
        <begin position="22"/>
        <end position="118"/>
    </location>
</feature>
<keyword evidence="10 14" id="KW-0804">Transcription</keyword>
<evidence type="ECO:0000256" key="3">
    <source>
        <dbReference type="ARBA" id="ARBA00005586"/>
    </source>
</evidence>
<gene>
    <name evidence="18" type="ORF">DSTB1V02_LOCUS13138</name>
</gene>
<evidence type="ECO:0000256" key="15">
    <source>
        <dbReference type="SAM" id="Coils"/>
    </source>
</evidence>
<dbReference type="OrthoDB" id="19300at2759"/>
<evidence type="ECO:0000256" key="4">
    <source>
        <dbReference type="ARBA" id="ARBA00022490"/>
    </source>
</evidence>
<protein>
    <recommendedName>
        <fullName evidence="14">Signal transducer and activator of transcription</fullName>
    </recommendedName>
</protein>
<evidence type="ECO:0000256" key="10">
    <source>
        <dbReference type="ARBA" id="ARBA00023163"/>
    </source>
</evidence>
<evidence type="ECO:0000313" key="19">
    <source>
        <dbReference type="Proteomes" id="UP000677054"/>
    </source>
</evidence>
<keyword evidence="11 14" id="KW-0539">Nucleus</keyword>
<keyword evidence="15" id="KW-0175">Coiled coil</keyword>
<keyword evidence="9 14" id="KW-0010">Activator</keyword>
<feature type="domain" description="SH2" evidence="17">
    <location>
        <begin position="473"/>
        <end position="530"/>
    </location>
</feature>
<dbReference type="Pfam" id="PF21354">
    <property type="entry name" value="STAT_linker"/>
    <property type="match status" value="1"/>
</dbReference>
<dbReference type="Gene3D" id="1.10.238.10">
    <property type="entry name" value="EF-hand"/>
    <property type="match status" value="1"/>
</dbReference>
<dbReference type="GO" id="GO:0005634">
    <property type="term" value="C:nucleus"/>
    <property type="evidence" value="ECO:0007669"/>
    <property type="project" value="UniProtKB-SubCell"/>
</dbReference>
<dbReference type="GO" id="GO:0007166">
    <property type="term" value="P:cell surface receptor signaling pathway"/>
    <property type="evidence" value="ECO:0007669"/>
    <property type="project" value="UniProtKB-ARBA"/>
</dbReference>
<name>A0A7R9AG54_9CRUS</name>
<dbReference type="SUPFAM" id="SSF47655">
    <property type="entry name" value="STAT"/>
    <property type="match status" value="1"/>
</dbReference>
<dbReference type="InterPro" id="IPR000980">
    <property type="entry name" value="SH2"/>
</dbReference>
<keyword evidence="6 13" id="KW-0727">SH2 domain</keyword>
<dbReference type="SUPFAM" id="SSF55550">
    <property type="entry name" value="SH2 domain"/>
    <property type="match status" value="1"/>
</dbReference>
<dbReference type="PROSITE" id="PS50001">
    <property type="entry name" value="SH2"/>
    <property type="match status" value="1"/>
</dbReference>
<evidence type="ECO:0000256" key="1">
    <source>
        <dbReference type="ARBA" id="ARBA00004123"/>
    </source>
</evidence>
<dbReference type="SUPFAM" id="SSF49417">
    <property type="entry name" value="p53-like transcription factors"/>
    <property type="match status" value="1"/>
</dbReference>
<dbReference type="GO" id="GO:0001228">
    <property type="term" value="F:DNA-binding transcription activator activity, RNA polymerase II-specific"/>
    <property type="evidence" value="ECO:0007669"/>
    <property type="project" value="UniProtKB-ARBA"/>
</dbReference>
<dbReference type="InterPro" id="IPR013801">
    <property type="entry name" value="STAT_TF_DNA-bd"/>
</dbReference>
<dbReference type="AlphaFoldDB" id="A0A7R9AG54"/>
<evidence type="ECO:0000256" key="16">
    <source>
        <dbReference type="SAM" id="MobiDB-lite"/>
    </source>
</evidence>
<dbReference type="Pfam" id="PF01017">
    <property type="entry name" value="STAT_alpha"/>
    <property type="match status" value="1"/>
</dbReference>
<dbReference type="Gene3D" id="2.60.40.630">
    <property type="entry name" value="STAT transcription factor, DNA-binding domain"/>
    <property type="match status" value="1"/>
</dbReference>
<dbReference type="GO" id="GO:0000977">
    <property type="term" value="F:RNA polymerase II transcription regulatory region sequence-specific DNA binding"/>
    <property type="evidence" value="ECO:0007669"/>
    <property type="project" value="UniProtKB-ARBA"/>
</dbReference>
<dbReference type="InterPro" id="IPR013800">
    <property type="entry name" value="STAT_TF_alpha"/>
</dbReference>
<reference evidence="18" key="1">
    <citation type="submission" date="2020-11" db="EMBL/GenBank/DDBJ databases">
        <authorList>
            <person name="Tran Van P."/>
        </authorList>
    </citation>
    <scope>NUCLEOTIDE SEQUENCE</scope>
</reference>
<evidence type="ECO:0000256" key="9">
    <source>
        <dbReference type="ARBA" id="ARBA00023159"/>
    </source>
</evidence>
<evidence type="ECO:0000256" key="12">
    <source>
        <dbReference type="ARBA" id="ARBA00064301"/>
    </source>
</evidence>
<comment type="subcellular location">
    <subcellularLocation>
        <location evidence="2 14">Cytoplasm</location>
    </subcellularLocation>
    <subcellularLocation>
        <location evidence="1 14">Nucleus</location>
    </subcellularLocation>
</comment>
<dbReference type="Pfam" id="PF02864">
    <property type="entry name" value="STAT_bind"/>
    <property type="match status" value="1"/>
</dbReference>